<evidence type="ECO:0008006" key="4">
    <source>
        <dbReference type="Google" id="ProtNLM"/>
    </source>
</evidence>
<name>A0A016RUH8_9BILA</name>
<keyword evidence="1" id="KW-0812">Transmembrane</keyword>
<comment type="caution">
    <text evidence="2">The sequence shown here is derived from an EMBL/GenBank/DDBJ whole genome shotgun (WGS) entry which is preliminary data.</text>
</comment>
<evidence type="ECO:0000313" key="3">
    <source>
        <dbReference type="Proteomes" id="UP000024635"/>
    </source>
</evidence>
<accession>A0A016RUH8</accession>
<dbReference type="InterPro" id="IPR032675">
    <property type="entry name" value="LRR_dom_sf"/>
</dbReference>
<reference evidence="3" key="1">
    <citation type="journal article" date="2015" name="Nat. Genet.">
        <title>The genome and transcriptome of the zoonotic hookworm Ancylostoma ceylanicum identify infection-specific gene families.</title>
        <authorList>
            <person name="Schwarz E.M."/>
            <person name="Hu Y."/>
            <person name="Antoshechkin I."/>
            <person name="Miller M.M."/>
            <person name="Sternberg P.W."/>
            <person name="Aroian R.V."/>
        </authorList>
    </citation>
    <scope>NUCLEOTIDE SEQUENCE</scope>
    <source>
        <strain evidence="3">HY135</strain>
    </source>
</reference>
<dbReference type="EMBL" id="JARK01001706">
    <property type="protein sequence ID" value="EYB81988.1"/>
    <property type="molecule type" value="Genomic_DNA"/>
</dbReference>
<keyword evidence="3" id="KW-1185">Reference proteome</keyword>
<dbReference type="Gene3D" id="3.80.10.10">
    <property type="entry name" value="Ribonuclease Inhibitor"/>
    <property type="match status" value="1"/>
</dbReference>
<proteinExistence type="predicted"/>
<protein>
    <recommendedName>
        <fullName evidence="4">Leucine Rich repeat-containing domain protein</fullName>
    </recommendedName>
</protein>
<keyword evidence="1" id="KW-1133">Transmembrane helix</keyword>
<organism evidence="2 3">
    <name type="scientific">Ancylostoma ceylanicum</name>
    <dbReference type="NCBI Taxonomy" id="53326"/>
    <lineage>
        <taxon>Eukaryota</taxon>
        <taxon>Metazoa</taxon>
        <taxon>Ecdysozoa</taxon>
        <taxon>Nematoda</taxon>
        <taxon>Chromadorea</taxon>
        <taxon>Rhabditida</taxon>
        <taxon>Rhabditina</taxon>
        <taxon>Rhabditomorpha</taxon>
        <taxon>Strongyloidea</taxon>
        <taxon>Ancylostomatidae</taxon>
        <taxon>Ancylostomatinae</taxon>
        <taxon>Ancylostoma</taxon>
    </lineage>
</organism>
<dbReference type="OrthoDB" id="10034042at2759"/>
<dbReference type="AlphaFoldDB" id="A0A016RUH8"/>
<evidence type="ECO:0000256" key="1">
    <source>
        <dbReference type="SAM" id="Phobius"/>
    </source>
</evidence>
<feature type="transmembrane region" description="Helical" evidence="1">
    <location>
        <begin position="20"/>
        <end position="39"/>
    </location>
</feature>
<gene>
    <name evidence="2" type="primary">Acey_s0370.g96</name>
    <name evidence="2" type="ORF">Y032_0370g96</name>
</gene>
<sequence>MSLKWGVDNKPHVFFDWIIMQWIFVNASVVCCTITVFCLKNPHLKTLNIGCNQLGEAGVQHLRSALGGSGSSLRMLGLQNTQMTCQGAVLLKECRADNSTLLILGIILELVGYSVNFPSESFCWCYLSMQFLPLSAHKPGRTGYCVLINLKLMALRSCRSACFHRLCYAVIVHRNVWTELYRCEHMKWTSDVITRISNVIASAAEVRRFAGSRYSRSNPRK</sequence>
<dbReference type="Proteomes" id="UP000024635">
    <property type="component" value="Unassembled WGS sequence"/>
</dbReference>
<evidence type="ECO:0000313" key="2">
    <source>
        <dbReference type="EMBL" id="EYB81988.1"/>
    </source>
</evidence>
<keyword evidence="1" id="KW-0472">Membrane</keyword>
<dbReference type="SUPFAM" id="SSF52047">
    <property type="entry name" value="RNI-like"/>
    <property type="match status" value="1"/>
</dbReference>
<dbReference type="SMART" id="SM00368">
    <property type="entry name" value="LRR_RI"/>
    <property type="match status" value="2"/>
</dbReference>